<reference evidence="1" key="1">
    <citation type="journal article" date="2014" name="Front. Microbiol.">
        <title>High frequency of phylogenetically diverse reductive dehalogenase-homologous genes in deep subseafloor sedimentary metagenomes.</title>
        <authorList>
            <person name="Kawai M."/>
            <person name="Futagami T."/>
            <person name="Toyoda A."/>
            <person name="Takaki Y."/>
            <person name="Nishi S."/>
            <person name="Hori S."/>
            <person name="Arai W."/>
            <person name="Tsubouchi T."/>
            <person name="Morono Y."/>
            <person name="Uchiyama I."/>
            <person name="Ito T."/>
            <person name="Fujiyama A."/>
            <person name="Inagaki F."/>
            <person name="Takami H."/>
        </authorList>
    </citation>
    <scope>NUCLEOTIDE SEQUENCE</scope>
    <source>
        <strain evidence="1">Expedition CK06-06</strain>
    </source>
</reference>
<dbReference type="AlphaFoldDB" id="X0VNZ2"/>
<protein>
    <submittedName>
        <fullName evidence="1">Uncharacterized protein</fullName>
    </submittedName>
</protein>
<accession>X0VNZ2</accession>
<organism evidence="1">
    <name type="scientific">marine sediment metagenome</name>
    <dbReference type="NCBI Taxonomy" id="412755"/>
    <lineage>
        <taxon>unclassified sequences</taxon>
        <taxon>metagenomes</taxon>
        <taxon>ecological metagenomes</taxon>
    </lineage>
</organism>
<gene>
    <name evidence="1" type="ORF">S01H1_43791</name>
</gene>
<sequence>MATEGAGYIAGLVDSQPVDSDFVLEGDDELRQLKLVLKQQF</sequence>
<proteinExistence type="predicted"/>
<comment type="caution">
    <text evidence="1">The sequence shown here is derived from an EMBL/GenBank/DDBJ whole genome shotgun (WGS) entry which is preliminary data.</text>
</comment>
<evidence type="ECO:0000313" key="1">
    <source>
        <dbReference type="EMBL" id="GAG02281.1"/>
    </source>
</evidence>
<name>X0VNZ2_9ZZZZ</name>
<dbReference type="EMBL" id="BARS01027908">
    <property type="protein sequence ID" value="GAG02281.1"/>
    <property type="molecule type" value="Genomic_DNA"/>
</dbReference>
<feature type="non-terminal residue" evidence="1">
    <location>
        <position position="41"/>
    </location>
</feature>